<comment type="subcellular location">
    <subcellularLocation>
        <location evidence="1">Cell inner membrane</location>
        <topology evidence="1">Multi-pass membrane protein</topology>
    </subcellularLocation>
</comment>
<dbReference type="InterPro" id="IPR017911">
    <property type="entry name" value="MacB-like_ATP-bd"/>
</dbReference>
<evidence type="ECO:0000256" key="10">
    <source>
        <dbReference type="SAM" id="MobiDB-lite"/>
    </source>
</evidence>
<feature type="region of interest" description="Disordered" evidence="10">
    <location>
        <begin position="218"/>
        <end position="237"/>
    </location>
</feature>
<evidence type="ECO:0000256" key="4">
    <source>
        <dbReference type="ARBA" id="ARBA00022692"/>
    </source>
</evidence>
<dbReference type="InterPro" id="IPR027417">
    <property type="entry name" value="P-loop_NTPase"/>
</dbReference>
<evidence type="ECO:0000256" key="9">
    <source>
        <dbReference type="ARBA" id="ARBA00038388"/>
    </source>
</evidence>
<feature type="region of interest" description="Disordered" evidence="10">
    <location>
        <begin position="319"/>
        <end position="345"/>
    </location>
</feature>
<evidence type="ECO:0000256" key="5">
    <source>
        <dbReference type="ARBA" id="ARBA00022741"/>
    </source>
</evidence>
<dbReference type="InterPro" id="IPR017871">
    <property type="entry name" value="ABC_transporter-like_CS"/>
</dbReference>
<comment type="caution">
    <text evidence="13">The sequence shown here is derived from an EMBL/GenBank/DDBJ whole genome shotgun (WGS) entry which is preliminary data.</text>
</comment>
<evidence type="ECO:0000256" key="2">
    <source>
        <dbReference type="ARBA" id="ARBA00022448"/>
    </source>
</evidence>
<keyword evidence="3" id="KW-1003">Cell membrane</keyword>
<comment type="similarity">
    <text evidence="9">Belongs to the ABC transporter superfamily. Macrolide exporter (TC 3.A.1.122) family.</text>
</comment>
<dbReference type="CDD" id="cd03255">
    <property type="entry name" value="ABC_MJ0796_LolCDE_FtsE"/>
    <property type="match status" value="1"/>
</dbReference>
<dbReference type="PANTHER" id="PTHR42798:SF6">
    <property type="entry name" value="CELL DIVISION ATP-BINDING PROTEIN FTSE"/>
    <property type="match status" value="1"/>
</dbReference>
<protein>
    <submittedName>
        <fullName evidence="13">ABC transporter ATP-binding protein/permease</fullName>
    </submittedName>
</protein>
<dbReference type="EMBL" id="JAMZFV010000002">
    <property type="protein sequence ID" value="MCP1109049.1"/>
    <property type="molecule type" value="Genomic_DNA"/>
</dbReference>
<dbReference type="PROSITE" id="PS50893">
    <property type="entry name" value="ABC_TRANSPORTER_2"/>
    <property type="match status" value="1"/>
</dbReference>
<evidence type="ECO:0000256" key="11">
    <source>
        <dbReference type="SAM" id="Phobius"/>
    </source>
</evidence>
<dbReference type="InterPro" id="IPR003838">
    <property type="entry name" value="ABC3_permease_C"/>
</dbReference>
<dbReference type="Proteomes" id="UP001523565">
    <property type="component" value="Unassembled WGS sequence"/>
</dbReference>
<name>A0ABT1EEB2_9FIRM</name>
<dbReference type="PROSITE" id="PS00211">
    <property type="entry name" value="ABC_TRANSPORTER_1"/>
    <property type="match status" value="1"/>
</dbReference>
<keyword evidence="8 11" id="KW-0472">Membrane</keyword>
<proteinExistence type="inferred from homology"/>
<dbReference type="Pfam" id="PF00005">
    <property type="entry name" value="ABC_tran"/>
    <property type="match status" value="1"/>
</dbReference>
<keyword evidence="5" id="KW-0547">Nucleotide-binding</keyword>
<evidence type="ECO:0000313" key="13">
    <source>
        <dbReference type="EMBL" id="MCP1109049.1"/>
    </source>
</evidence>
<feature type="transmembrane region" description="Helical" evidence="11">
    <location>
        <begin position="916"/>
        <end position="944"/>
    </location>
</feature>
<evidence type="ECO:0000259" key="12">
    <source>
        <dbReference type="PROSITE" id="PS50893"/>
    </source>
</evidence>
<sequence>MLKITDIHKSYETAGFVQKALDGVSVTFRSNEFAAILGPSGSGKTTLLNVIGGLDHYDSGDLEIDGISTKKYKDKDWDAYRNNRIGFVFQSYNLIPHQTVLANVELALTLSGVSRKERRERAKEALAEVGLADHIRKLPSQLSGGQMQRVAIARALINDPEILLADEPTGALDTKTSTQVMDLLTQIAKNRLVVMVTHNNELAEDYATRIINLKDGQIQSDTDPYTPGENETPIGEPPRKVRMSFLTSVALSFSNLKSKLGRSFMIALAGSIGIIGIAAILALANGINDYIVGIEQDTMSLYPLTIQESGLDLSSLLGEGASESEEKNETKETANTNDTEVTAEQKPVREWNFVESIFNSRSQNDLKSLKTYIENNEKKIKPYTKSIEYKYNVTPQIYLPDTDTEIAQVNPDTLMNTYTGGDTGMSQMFSFGFSTGTSIFSQLPTDAKMYEDQYDVKAGRWPEGADEAVLVLGHGGSISDYTLYCLGLRDRQELKEMLEIFATNKDEDIEVDSKQPNYTYQQLMEPTFKVVNPSDQYTYDEEYKVWINRADNAKHMESVFEKSMDLKIVGVVEPLEDSSSALLTIGVNYTPDLVDTLMRGAATSDIVKKQLASPEINVLTGKTFADENAEEPASLTDFITVNEDKIRAAFNVDTSKLNMDFNALNNITLDTSGLALPALNLQELTDALAGQVNIPTEALTAILDNLMLDFIDYAADKGATTPEDIIALFPEYIALPEVQEKLNQEISTVVADSQIQEKVTGILQNYLSTTVGSYLQNALTTIQTQLAGQIAGQLQAALSTLPAQMQNALSIDQEMLTSAFEMKASEEDIMELMNALMNPTRSTLENNLTTLGYADPEAPSQINLYSKDFKSKESVDTFLKNYNAEMEQSGADDKVISYTDLVGTMMSSVTSIVDTISYALIAFVSISLVVSSIMIGVITYISVLERKKEIGILRAIGASKGNIRTVFNAETLIIGFVAGALGIGITYIMSFIANIIVYNRLDIKNITNLPITAAFVLILISMFLAFISGLIPSSAAARKDPVEALRSE</sequence>
<dbReference type="SMART" id="SM00382">
    <property type="entry name" value="AAA"/>
    <property type="match status" value="1"/>
</dbReference>
<evidence type="ECO:0000256" key="6">
    <source>
        <dbReference type="ARBA" id="ARBA00022840"/>
    </source>
</evidence>
<keyword evidence="7 11" id="KW-1133">Transmembrane helix</keyword>
<keyword evidence="4 11" id="KW-0812">Transmembrane</keyword>
<dbReference type="Pfam" id="PF02687">
    <property type="entry name" value="FtsX"/>
    <property type="match status" value="1"/>
</dbReference>
<keyword evidence="2" id="KW-0813">Transport</keyword>
<dbReference type="InterPro" id="IPR003593">
    <property type="entry name" value="AAA+_ATPase"/>
</dbReference>
<dbReference type="GO" id="GO:0005524">
    <property type="term" value="F:ATP binding"/>
    <property type="evidence" value="ECO:0007669"/>
    <property type="project" value="UniProtKB-KW"/>
</dbReference>
<dbReference type="Gene3D" id="3.40.50.300">
    <property type="entry name" value="P-loop containing nucleotide triphosphate hydrolases"/>
    <property type="match status" value="1"/>
</dbReference>
<keyword evidence="6 13" id="KW-0067">ATP-binding</keyword>
<dbReference type="RefSeq" id="WP_262067959.1">
    <property type="nucleotide sequence ID" value="NZ_JAMXOC010000002.1"/>
</dbReference>
<feature type="transmembrane region" description="Helical" evidence="11">
    <location>
        <begin position="264"/>
        <end position="284"/>
    </location>
</feature>
<feature type="transmembrane region" description="Helical" evidence="11">
    <location>
        <begin position="972"/>
        <end position="997"/>
    </location>
</feature>
<evidence type="ECO:0000256" key="8">
    <source>
        <dbReference type="ARBA" id="ARBA00023136"/>
    </source>
</evidence>
<accession>A0ABT1EEB2</accession>
<gene>
    <name evidence="13" type="ORF">NK118_02175</name>
</gene>
<organism evidence="13 14">
    <name type="scientific">Ohessyouella blattaphilus</name>
    <dbReference type="NCBI Taxonomy" id="2949333"/>
    <lineage>
        <taxon>Bacteria</taxon>
        <taxon>Bacillati</taxon>
        <taxon>Bacillota</taxon>
        <taxon>Clostridia</taxon>
        <taxon>Lachnospirales</taxon>
        <taxon>Lachnospiraceae</taxon>
        <taxon>Ohessyouella</taxon>
    </lineage>
</organism>
<dbReference type="SUPFAM" id="SSF52540">
    <property type="entry name" value="P-loop containing nucleoside triphosphate hydrolases"/>
    <property type="match status" value="1"/>
</dbReference>
<feature type="transmembrane region" description="Helical" evidence="11">
    <location>
        <begin position="1009"/>
        <end position="1031"/>
    </location>
</feature>
<feature type="domain" description="ABC transporter" evidence="12">
    <location>
        <begin position="2"/>
        <end position="240"/>
    </location>
</feature>
<dbReference type="PANTHER" id="PTHR42798">
    <property type="entry name" value="LIPOPROTEIN-RELEASING SYSTEM ATP-BINDING PROTEIN LOLD"/>
    <property type="match status" value="1"/>
</dbReference>
<keyword evidence="14" id="KW-1185">Reference proteome</keyword>
<reference evidence="13 14" key="1">
    <citation type="journal article" date="2022" name="Genome Biol. Evol.">
        <title>Host diet, physiology and behaviors set the stage for Lachnospiraceae cladogenesis.</title>
        <authorList>
            <person name="Vera-Ponce De Leon A."/>
            <person name="Schneider M."/>
            <person name="Jahnes B.C."/>
            <person name="Sadowski V."/>
            <person name="Camuy-Velez L.A."/>
            <person name="Duan J."/>
            <person name="Sabree Z.L."/>
        </authorList>
    </citation>
    <scope>NUCLEOTIDE SEQUENCE [LARGE SCALE GENOMIC DNA]</scope>
    <source>
        <strain evidence="13 14">PAL227</strain>
    </source>
</reference>
<dbReference type="InterPro" id="IPR003439">
    <property type="entry name" value="ABC_transporter-like_ATP-bd"/>
</dbReference>
<evidence type="ECO:0000256" key="7">
    <source>
        <dbReference type="ARBA" id="ARBA00022989"/>
    </source>
</evidence>
<evidence type="ECO:0000256" key="3">
    <source>
        <dbReference type="ARBA" id="ARBA00022475"/>
    </source>
</evidence>
<evidence type="ECO:0000313" key="14">
    <source>
        <dbReference type="Proteomes" id="UP001523565"/>
    </source>
</evidence>
<evidence type="ECO:0000256" key="1">
    <source>
        <dbReference type="ARBA" id="ARBA00004429"/>
    </source>
</evidence>